<gene>
    <name evidence="1" type="ORF">PEGLEG_156</name>
</gene>
<dbReference type="RefSeq" id="YP_008051067.1">
    <property type="nucleotide sequence ID" value="NC_021299.1"/>
</dbReference>
<evidence type="ECO:0000313" key="1">
    <source>
        <dbReference type="EMBL" id="AGM12384.1"/>
    </source>
</evidence>
<evidence type="ECO:0000313" key="2">
    <source>
        <dbReference type="Proteomes" id="UP000204175"/>
    </source>
</evidence>
<reference evidence="1 2" key="1">
    <citation type="journal article" date="2014" name="J. Virol.">
        <title>Cluster M mycobacteriophages Bongo, PegLeg, and Rey with unusually large repertoires of tRNA isotypes.</title>
        <authorList>
            <person name="Pope W.H."/>
            <person name="Anders K.R."/>
            <person name="Baird M."/>
            <person name="Bowman C.A."/>
            <person name="Boyle M.M."/>
            <person name="Broussard G.W."/>
            <person name="Chow T."/>
            <person name="Clase K.L."/>
            <person name="Cooper S."/>
            <person name="Cornely K.A."/>
            <person name="DeJong R.J."/>
            <person name="Delesalle V.A."/>
            <person name="Deng L."/>
            <person name="Dunbar D."/>
            <person name="Edgington N.P."/>
            <person name="Ferreira C.M."/>
            <person name="Weston Hafer K."/>
            <person name="Hartzog G.A."/>
            <person name="Hatherill J.R."/>
            <person name="Hughes L.E."/>
            <person name="Ipapo K."/>
            <person name="Krukonis G.P."/>
            <person name="Meier C.G."/>
            <person name="Monti D.L."/>
            <person name="Olm M.R."/>
            <person name="Page S.T."/>
            <person name="Peebles C.L."/>
            <person name="Rinehart C.A."/>
            <person name="Rubin M.R."/>
            <person name="Russell D.A."/>
            <person name="Sanders E.R."/>
            <person name="Schoer M."/>
            <person name="Shaffer C.D."/>
            <person name="Wherley J."/>
            <person name="Vazquez E."/>
            <person name="Yuan H."/>
            <person name="Zhang D."/>
            <person name="Cresawn S.G."/>
            <person name="Jacobs-Sera D."/>
            <person name="Hendrix R.W."/>
            <person name="Hatfull G.F."/>
        </authorList>
    </citation>
    <scope>NUCLEOTIDE SEQUENCE [LARGE SCALE GENOMIC DNA]</scope>
</reference>
<dbReference type="KEGG" id="vg:16212677"/>
<accession>R4T961</accession>
<dbReference type="Proteomes" id="UP000204175">
    <property type="component" value="Segment"/>
</dbReference>
<proteinExistence type="predicted"/>
<dbReference type="GeneID" id="16212677"/>
<name>R4T961_9CAUD</name>
<protein>
    <submittedName>
        <fullName evidence="1">Uncharacterized protein</fullName>
    </submittedName>
</protein>
<dbReference type="EMBL" id="KC900379">
    <property type="protein sequence ID" value="AGM12384.1"/>
    <property type="molecule type" value="Genomic_DNA"/>
</dbReference>
<sequence>MCSLLHLGSTHTRRRETIMHDSMTVEANSVLVIANLNGRRLEGAYGSAWDAAGAISDFAHRRGYRIEYSRASANGVESGYFVPVGVGAPTGDWIFGPRPTV</sequence>
<organism evidence="1 2">
    <name type="scientific">Mycobacterium phage PegLeg</name>
    <dbReference type="NCBI Taxonomy" id="1325953"/>
    <lineage>
        <taxon>Viruses</taxon>
        <taxon>Duplodnaviria</taxon>
        <taxon>Heunggongvirae</taxon>
        <taxon>Uroviricota</taxon>
        <taxon>Caudoviricetes</taxon>
        <taxon>Vilmaviridae</taxon>
        <taxon>Mclasvirinae</taxon>
        <taxon>Bongovirus</taxon>
        <taxon>Bongovirus bongo</taxon>
    </lineage>
</organism>